<accession>A0AAN7KX97</accession>
<gene>
    <name evidence="2" type="ORF">SAY86_010147</name>
</gene>
<name>A0AAN7KX97_TRANT</name>
<feature type="signal peptide" evidence="1">
    <location>
        <begin position="1"/>
        <end position="20"/>
    </location>
</feature>
<organism evidence="2 3">
    <name type="scientific">Trapa natans</name>
    <name type="common">Water chestnut</name>
    <dbReference type="NCBI Taxonomy" id="22666"/>
    <lineage>
        <taxon>Eukaryota</taxon>
        <taxon>Viridiplantae</taxon>
        <taxon>Streptophyta</taxon>
        <taxon>Embryophyta</taxon>
        <taxon>Tracheophyta</taxon>
        <taxon>Spermatophyta</taxon>
        <taxon>Magnoliopsida</taxon>
        <taxon>eudicotyledons</taxon>
        <taxon>Gunneridae</taxon>
        <taxon>Pentapetalae</taxon>
        <taxon>rosids</taxon>
        <taxon>malvids</taxon>
        <taxon>Myrtales</taxon>
        <taxon>Lythraceae</taxon>
        <taxon>Trapa</taxon>
    </lineage>
</organism>
<dbReference type="Proteomes" id="UP001346149">
    <property type="component" value="Unassembled WGS sequence"/>
</dbReference>
<dbReference type="EMBL" id="JAXQNO010000019">
    <property type="protein sequence ID" value="KAK4775212.1"/>
    <property type="molecule type" value="Genomic_DNA"/>
</dbReference>
<reference evidence="2 3" key="1">
    <citation type="journal article" date="2023" name="Hortic Res">
        <title>Pangenome of water caltrop reveals structural variations and asymmetric subgenome divergence after allopolyploidization.</title>
        <authorList>
            <person name="Zhang X."/>
            <person name="Chen Y."/>
            <person name="Wang L."/>
            <person name="Yuan Y."/>
            <person name="Fang M."/>
            <person name="Shi L."/>
            <person name="Lu R."/>
            <person name="Comes H.P."/>
            <person name="Ma Y."/>
            <person name="Chen Y."/>
            <person name="Huang G."/>
            <person name="Zhou Y."/>
            <person name="Zheng Z."/>
            <person name="Qiu Y."/>
        </authorList>
    </citation>
    <scope>NUCLEOTIDE SEQUENCE [LARGE SCALE GENOMIC DNA]</scope>
    <source>
        <strain evidence="2">F231</strain>
    </source>
</reference>
<feature type="chain" id="PRO_5042889948" evidence="1">
    <location>
        <begin position="21"/>
        <end position="103"/>
    </location>
</feature>
<keyword evidence="3" id="KW-1185">Reference proteome</keyword>
<evidence type="ECO:0000313" key="2">
    <source>
        <dbReference type="EMBL" id="KAK4775212.1"/>
    </source>
</evidence>
<protein>
    <submittedName>
        <fullName evidence="2">Uncharacterized protein</fullName>
    </submittedName>
</protein>
<sequence>MKIWDWQILLCFSIWNPLYTTLPEKEGDGQLPQSLSGSNIVGIGDVLTRVENFKHFDTIQDHSDHHYNDSAVKRPSKSCTKRIPGGVEDLAEGFARNHIYKGL</sequence>
<proteinExistence type="predicted"/>
<evidence type="ECO:0000313" key="3">
    <source>
        <dbReference type="Proteomes" id="UP001346149"/>
    </source>
</evidence>
<keyword evidence="1" id="KW-0732">Signal</keyword>
<evidence type="ECO:0000256" key="1">
    <source>
        <dbReference type="SAM" id="SignalP"/>
    </source>
</evidence>
<dbReference type="AlphaFoldDB" id="A0AAN7KX97"/>
<comment type="caution">
    <text evidence="2">The sequence shown here is derived from an EMBL/GenBank/DDBJ whole genome shotgun (WGS) entry which is preliminary data.</text>
</comment>